<reference evidence="2 3" key="1">
    <citation type="journal article" date="2013" name="Curr. Biol.">
        <title>The Genome of the Foraminiferan Reticulomyxa filosa.</title>
        <authorList>
            <person name="Glockner G."/>
            <person name="Hulsmann N."/>
            <person name="Schleicher M."/>
            <person name="Noegel A.A."/>
            <person name="Eichinger L."/>
            <person name="Gallinger C."/>
            <person name="Pawlowski J."/>
            <person name="Sierra R."/>
            <person name="Euteneuer U."/>
            <person name="Pillet L."/>
            <person name="Moustafa A."/>
            <person name="Platzer M."/>
            <person name="Groth M."/>
            <person name="Szafranski K."/>
            <person name="Schliwa M."/>
        </authorList>
    </citation>
    <scope>NUCLEOTIDE SEQUENCE [LARGE SCALE GENOMIC DNA]</scope>
</reference>
<evidence type="ECO:0000313" key="3">
    <source>
        <dbReference type="Proteomes" id="UP000023152"/>
    </source>
</evidence>
<dbReference type="EMBL" id="ASPP01000654">
    <property type="protein sequence ID" value="ETO36456.1"/>
    <property type="molecule type" value="Genomic_DNA"/>
</dbReference>
<accession>X6PE27</accession>
<comment type="caution">
    <text evidence="2">The sequence shown here is derived from an EMBL/GenBank/DDBJ whole genome shotgun (WGS) entry which is preliminary data.</text>
</comment>
<proteinExistence type="predicted"/>
<name>X6PE27_RETFI</name>
<evidence type="ECO:0000256" key="1">
    <source>
        <dbReference type="SAM" id="MobiDB-lite"/>
    </source>
</evidence>
<evidence type="ECO:0000313" key="2">
    <source>
        <dbReference type="EMBL" id="ETO36456.1"/>
    </source>
</evidence>
<dbReference type="Proteomes" id="UP000023152">
    <property type="component" value="Unassembled WGS sequence"/>
</dbReference>
<dbReference type="AlphaFoldDB" id="X6PE27"/>
<feature type="region of interest" description="Disordered" evidence="1">
    <location>
        <begin position="1"/>
        <end position="27"/>
    </location>
</feature>
<organism evidence="2 3">
    <name type="scientific">Reticulomyxa filosa</name>
    <dbReference type="NCBI Taxonomy" id="46433"/>
    <lineage>
        <taxon>Eukaryota</taxon>
        <taxon>Sar</taxon>
        <taxon>Rhizaria</taxon>
        <taxon>Retaria</taxon>
        <taxon>Foraminifera</taxon>
        <taxon>Monothalamids</taxon>
        <taxon>Reticulomyxidae</taxon>
        <taxon>Reticulomyxa</taxon>
    </lineage>
</organism>
<protein>
    <submittedName>
        <fullName evidence="2">Uncharacterized protein</fullName>
    </submittedName>
</protein>
<gene>
    <name evidence="2" type="ORF">RFI_00606</name>
</gene>
<keyword evidence="3" id="KW-1185">Reference proteome</keyword>
<sequence length="127" mass="14974">MTDKNDKDVKNEKDKEKDKETEKEKKEEEVLRLRIEGLLSLVRLCTTLIEMPVFLQNLMPKYFKDFKQELKFSFNAMITRGNKNLAKDYASELTKKITVMNENKLMPSAHFQTDIDELCKEFSRFGA</sequence>